<accession>A0A4P9ZWR1</accession>
<dbReference type="AlphaFoldDB" id="A0A4P9ZWR1"/>
<comment type="subcellular location">
    <subcellularLocation>
        <location evidence="1">Endoplasmic reticulum membrane</location>
        <topology evidence="1">Multi-pass membrane protein</topology>
    </subcellularLocation>
</comment>
<name>A0A4P9ZWR1_9FUNG</name>
<keyword evidence="6" id="KW-1133">Transmembrane helix</keyword>
<keyword evidence="7" id="KW-0472">Membrane</keyword>
<evidence type="ECO:0000256" key="5">
    <source>
        <dbReference type="ARBA" id="ARBA00022824"/>
    </source>
</evidence>
<dbReference type="STRING" id="215637.A0A4P9ZWR1"/>
<protein>
    <submittedName>
        <fullName evidence="8">Magnesium transporter</fullName>
    </submittedName>
</protein>
<proteinExistence type="inferred from homology"/>
<evidence type="ECO:0000313" key="8">
    <source>
        <dbReference type="EMBL" id="RKP37302.1"/>
    </source>
</evidence>
<comment type="subunit">
    <text evidence="3">Component of the ER membrane protein complex (EMC).</text>
</comment>
<dbReference type="PANTHER" id="PTHR21181:SF7">
    <property type="entry name" value="ER MEMBRANE PROTEIN COMPLEX SUBUNIT 5"/>
    <property type="match status" value="1"/>
</dbReference>
<keyword evidence="5" id="KW-0256">Endoplasmic reticulum</keyword>
<dbReference type="GO" id="GO:0022890">
    <property type="term" value="F:inorganic cation transmembrane transporter activity"/>
    <property type="evidence" value="ECO:0007669"/>
    <property type="project" value="TreeGrafter"/>
</dbReference>
<dbReference type="EMBL" id="ML002512">
    <property type="protein sequence ID" value="RKP37302.1"/>
    <property type="molecule type" value="Genomic_DNA"/>
</dbReference>
<keyword evidence="4" id="KW-0812">Transmembrane</keyword>
<keyword evidence="9" id="KW-1185">Reference proteome</keyword>
<organism evidence="8 9">
    <name type="scientific">Dimargaris cristalligena</name>
    <dbReference type="NCBI Taxonomy" id="215637"/>
    <lineage>
        <taxon>Eukaryota</taxon>
        <taxon>Fungi</taxon>
        <taxon>Fungi incertae sedis</taxon>
        <taxon>Zoopagomycota</taxon>
        <taxon>Kickxellomycotina</taxon>
        <taxon>Dimargaritomycetes</taxon>
        <taxon>Dimargaritales</taxon>
        <taxon>Dimargaritaceae</taxon>
        <taxon>Dimargaris</taxon>
    </lineage>
</organism>
<evidence type="ECO:0000256" key="4">
    <source>
        <dbReference type="ARBA" id="ARBA00022692"/>
    </source>
</evidence>
<evidence type="ECO:0000256" key="1">
    <source>
        <dbReference type="ARBA" id="ARBA00004477"/>
    </source>
</evidence>
<feature type="non-terminal residue" evidence="8">
    <location>
        <position position="88"/>
    </location>
</feature>
<evidence type="ECO:0000256" key="6">
    <source>
        <dbReference type="ARBA" id="ARBA00022989"/>
    </source>
</evidence>
<reference evidence="9" key="1">
    <citation type="journal article" date="2018" name="Nat. Microbiol.">
        <title>Leveraging single-cell genomics to expand the fungal tree of life.</title>
        <authorList>
            <person name="Ahrendt S.R."/>
            <person name="Quandt C.A."/>
            <person name="Ciobanu D."/>
            <person name="Clum A."/>
            <person name="Salamov A."/>
            <person name="Andreopoulos B."/>
            <person name="Cheng J.F."/>
            <person name="Woyke T."/>
            <person name="Pelin A."/>
            <person name="Henrissat B."/>
            <person name="Reynolds N.K."/>
            <person name="Benny G.L."/>
            <person name="Smith M.E."/>
            <person name="James T.Y."/>
            <person name="Grigoriev I.V."/>
        </authorList>
    </citation>
    <scope>NUCLEOTIDE SEQUENCE [LARGE SCALE GENOMIC DNA]</scope>
    <source>
        <strain evidence="9">RSA 468</strain>
    </source>
</reference>
<comment type="similarity">
    <text evidence="2">Belongs to the membrane magnesium transporter (TC 1.A.67) family.</text>
</comment>
<evidence type="ECO:0000256" key="3">
    <source>
        <dbReference type="ARBA" id="ARBA00011276"/>
    </source>
</evidence>
<evidence type="ECO:0000313" key="9">
    <source>
        <dbReference type="Proteomes" id="UP000268162"/>
    </source>
</evidence>
<dbReference type="Pfam" id="PF10270">
    <property type="entry name" value="MMgT"/>
    <property type="match status" value="1"/>
</dbReference>
<evidence type="ECO:0000256" key="7">
    <source>
        <dbReference type="ARBA" id="ARBA00023136"/>
    </source>
</evidence>
<evidence type="ECO:0000256" key="2">
    <source>
        <dbReference type="ARBA" id="ARBA00006109"/>
    </source>
</evidence>
<dbReference type="InterPro" id="IPR018937">
    <property type="entry name" value="MMgT"/>
</dbReference>
<sequence length="88" mass="9560">AGLVLLLHAGYSTYEHLAYLKAIGHKVADSSIPIDIVVECLVASFLAIVGAIYVTPELKPIALEHEMKKLTIDGVDGRSSFRVFNHRG</sequence>
<feature type="non-terminal residue" evidence="8">
    <location>
        <position position="1"/>
    </location>
</feature>
<dbReference type="Proteomes" id="UP000268162">
    <property type="component" value="Unassembled WGS sequence"/>
</dbReference>
<dbReference type="PANTHER" id="PTHR21181">
    <property type="match status" value="1"/>
</dbReference>
<dbReference type="GO" id="GO:0005769">
    <property type="term" value="C:early endosome"/>
    <property type="evidence" value="ECO:0007669"/>
    <property type="project" value="TreeGrafter"/>
</dbReference>
<dbReference type="GO" id="GO:0005794">
    <property type="term" value="C:Golgi apparatus"/>
    <property type="evidence" value="ECO:0007669"/>
    <property type="project" value="TreeGrafter"/>
</dbReference>
<dbReference type="GO" id="GO:0072546">
    <property type="term" value="C:EMC complex"/>
    <property type="evidence" value="ECO:0007669"/>
    <property type="project" value="TreeGrafter"/>
</dbReference>
<dbReference type="GO" id="GO:0005886">
    <property type="term" value="C:plasma membrane"/>
    <property type="evidence" value="ECO:0007669"/>
    <property type="project" value="TreeGrafter"/>
</dbReference>
<gene>
    <name evidence="8" type="ORF">BJ085DRAFT_8035</name>
</gene>